<feature type="signal peptide" evidence="1">
    <location>
        <begin position="1"/>
        <end position="20"/>
    </location>
</feature>
<proteinExistence type="predicted"/>
<dbReference type="EMBL" id="CANTFL010001446">
    <property type="protein sequence ID" value="CAI5740896.1"/>
    <property type="molecule type" value="Genomic_DNA"/>
</dbReference>
<evidence type="ECO:0000256" key="1">
    <source>
        <dbReference type="SAM" id="SignalP"/>
    </source>
</evidence>
<evidence type="ECO:0000313" key="3">
    <source>
        <dbReference type="Proteomes" id="UP001162031"/>
    </source>
</evidence>
<comment type="caution">
    <text evidence="2">The sequence shown here is derived from an EMBL/GenBank/DDBJ whole genome shotgun (WGS) entry which is preliminary data.</text>
</comment>
<organism evidence="2 3">
    <name type="scientific">Hyaloperonospora brassicae</name>
    <name type="common">Brassica downy mildew</name>
    <name type="synonym">Peronospora brassicae</name>
    <dbReference type="NCBI Taxonomy" id="162125"/>
    <lineage>
        <taxon>Eukaryota</taxon>
        <taxon>Sar</taxon>
        <taxon>Stramenopiles</taxon>
        <taxon>Oomycota</taxon>
        <taxon>Peronosporomycetes</taxon>
        <taxon>Peronosporales</taxon>
        <taxon>Peronosporaceae</taxon>
        <taxon>Hyaloperonospora</taxon>
    </lineage>
</organism>
<keyword evidence="1" id="KW-0732">Signal</keyword>
<dbReference type="Proteomes" id="UP001162031">
    <property type="component" value="Unassembled WGS sequence"/>
</dbReference>
<name>A0AAV0UVC3_HYABA</name>
<dbReference type="AlphaFoldDB" id="A0AAV0UVC3"/>
<evidence type="ECO:0000313" key="2">
    <source>
        <dbReference type="EMBL" id="CAI5740896.1"/>
    </source>
</evidence>
<evidence type="ECO:0008006" key="4">
    <source>
        <dbReference type="Google" id="ProtNLM"/>
    </source>
</evidence>
<gene>
    <name evidence="2" type="ORF">HBR001_LOCUS8303</name>
</gene>
<keyword evidence="3" id="KW-1185">Reference proteome</keyword>
<protein>
    <recommendedName>
        <fullName evidence="4">RxLR effector candidate protein</fullName>
    </recommendedName>
</protein>
<reference evidence="2" key="1">
    <citation type="submission" date="2022-12" db="EMBL/GenBank/DDBJ databases">
        <authorList>
            <person name="Webb A."/>
        </authorList>
    </citation>
    <scope>NUCLEOTIDE SEQUENCE</scope>
    <source>
        <strain evidence="2">Hp1</strain>
    </source>
</reference>
<sequence>MRLLNCVLTISAGFVAGIAGSTTTGGDPSNVATRATSSTSAHTNGTLFVASSPGRLHGHVISKIKQEDQLDEERTLSSPSEALATLFGRSTTEKLMESVGQRVEEEGLINNGKVANLEEFAVLLGGVYRPLDTTHWNYGKVVEVLTKSKINKGLVPFQPEELAEAFHSLRKAPDMMEHADRLQGILAYKNPDLLENEKLFRLWTAGGDALAPEDVFKILTSGFRYKAPDVTLPFERKRMVRIDNHVVKPLQRYIESYRKAKHDYSKDKETELLSVFTKYPGFTFGLRADEKTPKHGTNE</sequence>
<accession>A0AAV0UVC3</accession>
<feature type="chain" id="PRO_5043482885" description="RxLR effector candidate protein" evidence="1">
    <location>
        <begin position="21"/>
        <end position="299"/>
    </location>
</feature>